<comment type="pathway">
    <text evidence="2 6">One-carbon metabolism; tetrahydrofolate interconversion.</text>
</comment>
<dbReference type="InterPro" id="IPR003171">
    <property type="entry name" value="Mehydrof_redctse-like"/>
</dbReference>
<dbReference type="GO" id="GO:0035999">
    <property type="term" value="P:tetrahydrofolate interconversion"/>
    <property type="evidence" value="ECO:0007669"/>
    <property type="project" value="UniProtKB-UniPathway"/>
</dbReference>
<keyword evidence="3 6" id="KW-0285">Flavoprotein</keyword>
<evidence type="ECO:0000256" key="2">
    <source>
        <dbReference type="ARBA" id="ARBA00004777"/>
    </source>
</evidence>
<dbReference type="SUPFAM" id="SSF51730">
    <property type="entry name" value="FAD-linked oxidoreductase"/>
    <property type="match status" value="1"/>
</dbReference>
<protein>
    <recommendedName>
        <fullName evidence="6">Methylenetetrahydrofolate reductase</fullName>
    </recommendedName>
</protein>
<keyword evidence="4 6" id="KW-0274">FAD</keyword>
<dbReference type="InterPro" id="IPR029041">
    <property type="entry name" value="FAD-linked_oxidoreductase-like"/>
</dbReference>
<sequence>MVHGPCGGVSADGTCELGDRRCTFVDVPVVSRQPVLGAGTGTAEPTPTDLRGLLRRGRVVVADFPGVALDAGSVAAVGEVLRGTVHAVLAGDSPRSRVQFPPAYRAALIRASGLHAWTGLTCRDRNRVALEGELAALAHLGVDAVHCVTGDHPALGSRADAAAVFDLDSTQLAELAVRAGMLTSVGESPTAPPLDQRAARLVEKLGAGAEVCFVNHCGGARPVRAFVAQVQDRGADPWFLACVPVVVDVASAELLASFPGFVLPPGFLDRILRSDDPEEAGIAAAVELGEELMTVPGVAGVNLSGGSAPGAELPFARALAEIGRRLGVRAAPTSAR</sequence>
<evidence type="ECO:0000256" key="4">
    <source>
        <dbReference type="ARBA" id="ARBA00022827"/>
    </source>
</evidence>
<evidence type="ECO:0000256" key="1">
    <source>
        <dbReference type="ARBA" id="ARBA00001974"/>
    </source>
</evidence>
<evidence type="ECO:0000256" key="3">
    <source>
        <dbReference type="ARBA" id="ARBA00022630"/>
    </source>
</evidence>
<dbReference type="UniPathway" id="UPA00193"/>
<dbReference type="GO" id="GO:0004489">
    <property type="term" value="F:methylenetetrahydrofolate reductase [NAD(P)H] activity"/>
    <property type="evidence" value="ECO:0007669"/>
    <property type="project" value="InterPro"/>
</dbReference>
<dbReference type="EMBL" id="CADCTS010000088">
    <property type="protein sequence ID" value="CAA9291886.1"/>
    <property type="molecule type" value="Genomic_DNA"/>
</dbReference>
<dbReference type="GO" id="GO:0006555">
    <property type="term" value="P:methionine metabolic process"/>
    <property type="evidence" value="ECO:0007669"/>
    <property type="project" value="InterPro"/>
</dbReference>
<accession>A0A6J4JZL2</accession>
<reference evidence="7" key="1">
    <citation type="submission" date="2020-02" db="EMBL/GenBank/DDBJ databases">
        <authorList>
            <person name="Meier V. D."/>
        </authorList>
    </citation>
    <scope>NUCLEOTIDE SEQUENCE</scope>
    <source>
        <strain evidence="7">AVDCRST_MAG48</strain>
    </source>
</reference>
<dbReference type="Pfam" id="PF02219">
    <property type="entry name" value="MTHFR"/>
    <property type="match status" value="1"/>
</dbReference>
<dbReference type="AlphaFoldDB" id="A0A6J4JZL2"/>
<name>A0A6J4JZL2_9ACTN</name>
<comment type="cofactor">
    <cofactor evidence="1 6">
        <name>FAD</name>
        <dbReference type="ChEBI" id="CHEBI:57692"/>
    </cofactor>
</comment>
<dbReference type="Gene3D" id="3.20.20.220">
    <property type="match status" value="1"/>
</dbReference>
<organism evidence="7">
    <name type="scientific">uncultured Friedmanniella sp</name>
    <dbReference type="NCBI Taxonomy" id="335381"/>
    <lineage>
        <taxon>Bacteria</taxon>
        <taxon>Bacillati</taxon>
        <taxon>Actinomycetota</taxon>
        <taxon>Actinomycetes</taxon>
        <taxon>Propionibacteriales</taxon>
        <taxon>Nocardioidaceae</taxon>
        <taxon>Friedmanniella</taxon>
        <taxon>environmental samples</taxon>
    </lineage>
</organism>
<keyword evidence="5 6" id="KW-0560">Oxidoreductase</keyword>
<proteinExistence type="inferred from homology"/>
<gene>
    <name evidence="7" type="ORF">AVDCRST_MAG48-587</name>
</gene>
<evidence type="ECO:0000256" key="5">
    <source>
        <dbReference type="ARBA" id="ARBA00023002"/>
    </source>
</evidence>
<comment type="similarity">
    <text evidence="6">Belongs to the methylenetetrahydrofolate reductase family.</text>
</comment>
<evidence type="ECO:0000313" key="7">
    <source>
        <dbReference type="EMBL" id="CAA9291886.1"/>
    </source>
</evidence>
<evidence type="ECO:0000256" key="6">
    <source>
        <dbReference type="RuleBase" id="RU003862"/>
    </source>
</evidence>